<evidence type="ECO:0000256" key="4">
    <source>
        <dbReference type="ARBA" id="ARBA00023136"/>
    </source>
</evidence>
<dbReference type="InterPro" id="IPR036259">
    <property type="entry name" value="MFS_trans_sf"/>
</dbReference>
<evidence type="ECO:0000256" key="5">
    <source>
        <dbReference type="SAM" id="Phobius"/>
    </source>
</evidence>
<dbReference type="Proteomes" id="UP000095009">
    <property type="component" value="Unassembled WGS sequence"/>
</dbReference>
<feature type="transmembrane region" description="Helical" evidence="5">
    <location>
        <begin position="78"/>
        <end position="100"/>
    </location>
</feature>
<keyword evidence="4 5" id="KW-0472">Membrane</keyword>
<keyword evidence="7" id="KW-1185">Reference proteome</keyword>
<proteinExistence type="predicted"/>
<dbReference type="AlphaFoldDB" id="A0A1E3PSW4"/>
<feature type="transmembrane region" description="Helical" evidence="5">
    <location>
        <begin position="120"/>
        <end position="139"/>
    </location>
</feature>
<keyword evidence="2 5" id="KW-0812">Transmembrane</keyword>
<gene>
    <name evidence="6" type="ORF">NADFUDRAFT_49023</name>
</gene>
<sequence>MGVGASAAVPSTVGILGSNYLPSKRKNRVMSTFGGGTPIGFVAGIISGVTIGSDLVYKICNLHALSAVSKDIQSAAAGVFNTSLNIASAIGLATSATIVSSVVPDQVNATKEELLKGYHAAFYFAVGISVIGLIACVFLKVGTTKEHITHESRGDEKYLQKN</sequence>
<dbReference type="PANTHER" id="PTHR42718:SF23">
    <property type="entry name" value="MAJOR FACILITATOR SUPERFAMILY (MFS) PROFILE DOMAIN-CONTAINING PROTEIN"/>
    <property type="match status" value="1"/>
</dbReference>
<keyword evidence="3 5" id="KW-1133">Transmembrane helix</keyword>
<dbReference type="SUPFAM" id="SSF103473">
    <property type="entry name" value="MFS general substrate transporter"/>
    <property type="match status" value="1"/>
</dbReference>
<evidence type="ECO:0000256" key="1">
    <source>
        <dbReference type="ARBA" id="ARBA00004141"/>
    </source>
</evidence>
<dbReference type="Gene3D" id="1.20.1250.20">
    <property type="entry name" value="MFS general substrate transporter like domains"/>
    <property type="match status" value="1"/>
</dbReference>
<evidence type="ECO:0000256" key="2">
    <source>
        <dbReference type="ARBA" id="ARBA00022692"/>
    </source>
</evidence>
<evidence type="ECO:0000313" key="7">
    <source>
        <dbReference type="Proteomes" id="UP000095009"/>
    </source>
</evidence>
<accession>A0A1E3PSW4</accession>
<comment type="subcellular location">
    <subcellularLocation>
        <location evidence="1">Membrane</location>
        <topology evidence="1">Multi-pass membrane protein</topology>
    </subcellularLocation>
</comment>
<evidence type="ECO:0000256" key="3">
    <source>
        <dbReference type="ARBA" id="ARBA00022989"/>
    </source>
</evidence>
<dbReference type="OrthoDB" id="2130629at2759"/>
<dbReference type="STRING" id="857566.A0A1E3PSW4"/>
<protein>
    <recommendedName>
        <fullName evidence="8">Major facilitator superfamily (MFS) profile domain-containing protein</fullName>
    </recommendedName>
</protein>
<dbReference type="GO" id="GO:0016020">
    <property type="term" value="C:membrane"/>
    <property type="evidence" value="ECO:0007669"/>
    <property type="project" value="UniProtKB-SubCell"/>
</dbReference>
<name>A0A1E3PSW4_9ASCO</name>
<evidence type="ECO:0000313" key="6">
    <source>
        <dbReference type="EMBL" id="ODQ68378.1"/>
    </source>
</evidence>
<feature type="transmembrane region" description="Helical" evidence="5">
    <location>
        <begin position="39"/>
        <end position="57"/>
    </location>
</feature>
<organism evidence="6 7">
    <name type="scientific">Nadsonia fulvescens var. elongata DSM 6958</name>
    <dbReference type="NCBI Taxonomy" id="857566"/>
    <lineage>
        <taxon>Eukaryota</taxon>
        <taxon>Fungi</taxon>
        <taxon>Dikarya</taxon>
        <taxon>Ascomycota</taxon>
        <taxon>Saccharomycotina</taxon>
        <taxon>Dipodascomycetes</taxon>
        <taxon>Dipodascales</taxon>
        <taxon>Dipodascales incertae sedis</taxon>
        <taxon>Nadsonia</taxon>
    </lineage>
</organism>
<dbReference type="EMBL" id="KV454406">
    <property type="protein sequence ID" value="ODQ68378.1"/>
    <property type="molecule type" value="Genomic_DNA"/>
</dbReference>
<dbReference type="PANTHER" id="PTHR42718">
    <property type="entry name" value="MAJOR FACILITATOR SUPERFAMILY MULTIDRUG TRANSPORTER MFSC"/>
    <property type="match status" value="1"/>
</dbReference>
<evidence type="ECO:0008006" key="8">
    <source>
        <dbReference type="Google" id="ProtNLM"/>
    </source>
</evidence>
<reference evidence="6 7" key="1">
    <citation type="journal article" date="2016" name="Proc. Natl. Acad. Sci. U.S.A.">
        <title>Comparative genomics of biotechnologically important yeasts.</title>
        <authorList>
            <person name="Riley R."/>
            <person name="Haridas S."/>
            <person name="Wolfe K.H."/>
            <person name="Lopes M.R."/>
            <person name="Hittinger C.T."/>
            <person name="Goeker M."/>
            <person name="Salamov A.A."/>
            <person name="Wisecaver J.H."/>
            <person name="Long T.M."/>
            <person name="Calvey C.H."/>
            <person name="Aerts A.L."/>
            <person name="Barry K.W."/>
            <person name="Choi C."/>
            <person name="Clum A."/>
            <person name="Coughlan A.Y."/>
            <person name="Deshpande S."/>
            <person name="Douglass A.P."/>
            <person name="Hanson S.J."/>
            <person name="Klenk H.-P."/>
            <person name="LaButti K.M."/>
            <person name="Lapidus A."/>
            <person name="Lindquist E.A."/>
            <person name="Lipzen A.M."/>
            <person name="Meier-Kolthoff J.P."/>
            <person name="Ohm R.A."/>
            <person name="Otillar R.P."/>
            <person name="Pangilinan J.L."/>
            <person name="Peng Y."/>
            <person name="Rokas A."/>
            <person name="Rosa C.A."/>
            <person name="Scheuner C."/>
            <person name="Sibirny A.A."/>
            <person name="Slot J.C."/>
            <person name="Stielow J.B."/>
            <person name="Sun H."/>
            <person name="Kurtzman C.P."/>
            <person name="Blackwell M."/>
            <person name="Grigoriev I.V."/>
            <person name="Jeffries T.W."/>
        </authorList>
    </citation>
    <scope>NUCLEOTIDE SEQUENCE [LARGE SCALE GENOMIC DNA]</scope>
    <source>
        <strain evidence="6 7">DSM 6958</strain>
    </source>
</reference>